<dbReference type="OrthoDB" id="5464839at2"/>
<evidence type="ECO:0000313" key="3">
    <source>
        <dbReference type="Proteomes" id="UP000092687"/>
    </source>
</evidence>
<dbReference type="KEGG" id="phc:BBI08_03665"/>
<reference evidence="2" key="1">
    <citation type="submission" date="2016-10" db="EMBL/GenBank/DDBJ databases">
        <authorList>
            <person name="de Groot N.N."/>
        </authorList>
    </citation>
    <scope>NUCLEOTIDE SEQUENCE</scope>
    <source>
        <strain evidence="2">DSM 24743</strain>
    </source>
</reference>
<dbReference type="InterPro" id="IPR024775">
    <property type="entry name" value="DinB-like"/>
</dbReference>
<sequence>MFNENNAKIRNQVLQAVEGKTDEQLNLKPSESEWSPIQILDHLQLMEKIIAKGVSQELQKEESKKAIKKPIALTVSRSFKVEAPSHVTPTNDFITLKEMKKRLNASHNLLYEVYAHASREQLEKKSMNHPVFGKVPLVQWFPFVGLHEKRHFKQLQETLRKNDEGNR</sequence>
<dbReference type="STRING" id="1215089.BBI08_03665"/>
<dbReference type="EMBL" id="CP016537">
    <property type="protein sequence ID" value="ANU12996.1"/>
    <property type="molecule type" value="Genomic_DNA"/>
</dbReference>
<organism evidence="2 3">
    <name type="scientific">Planococcus halocryophilus</name>
    <dbReference type="NCBI Taxonomy" id="1215089"/>
    <lineage>
        <taxon>Bacteria</taxon>
        <taxon>Bacillati</taxon>
        <taxon>Bacillota</taxon>
        <taxon>Bacilli</taxon>
        <taxon>Bacillales</taxon>
        <taxon>Caryophanaceae</taxon>
        <taxon>Planococcus</taxon>
    </lineage>
</organism>
<accession>A0A1C7DNB7</accession>
<proteinExistence type="predicted"/>
<name>A0A1C7DNB7_9BACL</name>
<gene>
    <name evidence="2" type="ORF">BBI08_03665</name>
</gene>
<evidence type="ECO:0000259" key="1">
    <source>
        <dbReference type="Pfam" id="PF12867"/>
    </source>
</evidence>
<keyword evidence="3" id="KW-1185">Reference proteome</keyword>
<dbReference type="Proteomes" id="UP000092687">
    <property type="component" value="Chromosome"/>
</dbReference>
<dbReference type="InterPro" id="IPR034660">
    <property type="entry name" value="DinB/YfiT-like"/>
</dbReference>
<dbReference type="Pfam" id="PF12867">
    <property type="entry name" value="DinB_2"/>
    <property type="match status" value="1"/>
</dbReference>
<protein>
    <recommendedName>
        <fullName evidence="1">DinB-like domain-containing protein</fullName>
    </recommendedName>
</protein>
<dbReference type="Gene3D" id="1.20.120.450">
    <property type="entry name" value="dinb family like domain"/>
    <property type="match status" value="1"/>
</dbReference>
<dbReference type="RefSeq" id="WP_065527948.1">
    <property type="nucleotide sequence ID" value="NZ_CP016537.2"/>
</dbReference>
<evidence type="ECO:0000313" key="2">
    <source>
        <dbReference type="EMBL" id="ANU12996.1"/>
    </source>
</evidence>
<dbReference type="AlphaFoldDB" id="A0A1C7DNB7"/>
<feature type="domain" description="DinB-like" evidence="1">
    <location>
        <begin position="10"/>
        <end position="155"/>
    </location>
</feature>
<dbReference type="SUPFAM" id="SSF109854">
    <property type="entry name" value="DinB/YfiT-like putative metalloenzymes"/>
    <property type="match status" value="1"/>
</dbReference>